<dbReference type="GO" id="GO:0046274">
    <property type="term" value="P:lignin catabolic process"/>
    <property type="evidence" value="ECO:0007669"/>
    <property type="project" value="UniProtKB-KW"/>
</dbReference>
<dbReference type="GeneID" id="54555669"/>
<accession>A0A6A6J625</accession>
<keyword evidence="8" id="KW-0325">Glycoprotein</keyword>
<evidence type="ECO:0000256" key="6">
    <source>
        <dbReference type="ARBA" id="ARBA00023002"/>
    </source>
</evidence>
<evidence type="ECO:0000256" key="3">
    <source>
        <dbReference type="ARBA" id="ARBA00010609"/>
    </source>
</evidence>
<evidence type="ECO:0000313" key="14">
    <source>
        <dbReference type="Proteomes" id="UP000800097"/>
    </source>
</evidence>
<evidence type="ECO:0000256" key="2">
    <source>
        <dbReference type="ARBA" id="ARBA00001935"/>
    </source>
</evidence>
<dbReference type="FunFam" id="2.60.40.420:FF:000021">
    <property type="entry name" value="Extracellular dihydrogeodin oxidase/laccase"/>
    <property type="match status" value="1"/>
</dbReference>
<evidence type="ECO:0000256" key="5">
    <source>
        <dbReference type="ARBA" id="ARBA00022723"/>
    </source>
</evidence>
<dbReference type="PANTHER" id="PTHR11709:SF87">
    <property type="entry name" value="LACCASE"/>
    <property type="match status" value="1"/>
</dbReference>
<dbReference type="InterPro" id="IPR011707">
    <property type="entry name" value="Cu-oxidase-like_N"/>
</dbReference>
<dbReference type="EMBL" id="ML986531">
    <property type="protein sequence ID" value="KAF2271885.1"/>
    <property type="molecule type" value="Genomic_DNA"/>
</dbReference>
<dbReference type="AlphaFoldDB" id="A0A6A6J625"/>
<evidence type="ECO:0000259" key="10">
    <source>
        <dbReference type="Pfam" id="PF00394"/>
    </source>
</evidence>
<dbReference type="RefSeq" id="XP_033649424.1">
    <property type="nucleotide sequence ID" value="XM_033802494.1"/>
</dbReference>
<reference evidence="13" key="1">
    <citation type="journal article" date="2020" name="Stud. Mycol.">
        <title>101 Dothideomycetes genomes: a test case for predicting lifestyles and emergence of pathogens.</title>
        <authorList>
            <person name="Haridas S."/>
            <person name="Albert R."/>
            <person name="Binder M."/>
            <person name="Bloem J."/>
            <person name="Labutti K."/>
            <person name="Salamov A."/>
            <person name="Andreopoulos B."/>
            <person name="Baker S."/>
            <person name="Barry K."/>
            <person name="Bills G."/>
            <person name="Bluhm B."/>
            <person name="Cannon C."/>
            <person name="Castanera R."/>
            <person name="Culley D."/>
            <person name="Daum C."/>
            <person name="Ezra D."/>
            <person name="Gonzalez J."/>
            <person name="Henrissat B."/>
            <person name="Kuo A."/>
            <person name="Liang C."/>
            <person name="Lipzen A."/>
            <person name="Lutzoni F."/>
            <person name="Magnuson J."/>
            <person name="Mondo S."/>
            <person name="Nolan M."/>
            <person name="Ohm R."/>
            <person name="Pangilinan J."/>
            <person name="Park H.-J."/>
            <person name="Ramirez L."/>
            <person name="Alfaro M."/>
            <person name="Sun H."/>
            <person name="Tritt A."/>
            <person name="Yoshinaga Y."/>
            <person name="Zwiers L.-H."/>
            <person name="Turgeon B."/>
            <person name="Goodwin S."/>
            <person name="Spatafora J."/>
            <person name="Crous P."/>
            <person name="Grigoriev I."/>
        </authorList>
    </citation>
    <scope>NUCLEOTIDE SEQUENCE</scope>
    <source>
        <strain evidence="13">CBS 379.55</strain>
    </source>
</reference>
<proteinExistence type="inferred from homology"/>
<sequence>MYGTQVLKWLTTAINITTPATIATPPTSETSGSVVARAECENSPTSRQCWTGNFSIDTDFHHTWPDTGVTVSYDFRIQNRTMAPDGVPKWMAVMNGQFPGPTIYADWGDTISVSVTNELENNGTAIHWHGVRQFGSPDMDGTAGISECPIPSGQTRTYTFKATQHGTSWYHPHYSVQYGNGLVGGIVINGPAVSNYDIDMGVLTFMDWFHEPIFEVNAATLHSSGPPTAQNLLINGTMVYKTLGRYHETTLTPGMRHRLRLINTGFNNHVHVKLEDHPFEVIAVDFTAIEPYVTDSLSIGIGQRYDVIIEANQTNNSTARAIFHYDGSTTPVDISTTTELPTGCHDEANVEPWVRTAVPQNVPEELLLGFQSNDTTVGETLVQWLINGSRIAVNHSYPTMQGLIDGVSDWPKDNNVYKLGQANKWWYWVIQAGGETGPPDHPIHLHGHDFHVLGSARNRTWDGDISTLRFSNPPRRDTAMLPSLGYLVLAFESNNPGIWLMHCHVPFHQSQGFALQFLEREDEILQMIDTAAVEDRCVAWREFATARIEHTPGDSGIRLH</sequence>
<comment type="similarity">
    <text evidence="3">Belongs to the multicopper oxidase family.</text>
</comment>
<dbReference type="Pfam" id="PF00394">
    <property type="entry name" value="Cu-oxidase"/>
    <property type="match status" value="1"/>
</dbReference>
<dbReference type="Pfam" id="PF07731">
    <property type="entry name" value="Cu-oxidase_2"/>
    <property type="match status" value="1"/>
</dbReference>
<dbReference type="PANTHER" id="PTHR11709">
    <property type="entry name" value="MULTI-COPPER OXIDASE"/>
    <property type="match status" value="1"/>
</dbReference>
<comment type="catalytic activity">
    <reaction evidence="1">
        <text>4 hydroquinone + O2 = 4 benzosemiquinone + 2 H2O</text>
        <dbReference type="Rhea" id="RHEA:11276"/>
        <dbReference type="ChEBI" id="CHEBI:15377"/>
        <dbReference type="ChEBI" id="CHEBI:15379"/>
        <dbReference type="ChEBI" id="CHEBI:17594"/>
        <dbReference type="ChEBI" id="CHEBI:17977"/>
        <dbReference type="EC" id="1.10.3.2"/>
    </reaction>
</comment>
<evidence type="ECO:0000256" key="7">
    <source>
        <dbReference type="ARBA" id="ARBA00023008"/>
    </source>
</evidence>
<evidence type="ECO:0000313" key="13">
    <source>
        <dbReference type="EMBL" id="KAF2271885.1"/>
    </source>
</evidence>
<dbReference type="CDD" id="cd13880">
    <property type="entry name" value="CuRO_2_MaLCC_like"/>
    <property type="match status" value="1"/>
</dbReference>
<dbReference type="GO" id="GO:0052716">
    <property type="term" value="F:hydroquinone:oxygen oxidoreductase activity"/>
    <property type="evidence" value="ECO:0007669"/>
    <property type="project" value="UniProtKB-EC"/>
</dbReference>
<evidence type="ECO:0000256" key="1">
    <source>
        <dbReference type="ARBA" id="ARBA00000349"/>
    </source>
</evidence>
<dbReference type="GO" id="GO:0005507">
    <property type="term" value="F:copper ion binding"/>
    <property type="evidence" value="ECO:0007669"/>
    <property type="project" value="InterPro"/>
</dbReference>
<dbReference type="InterPro" id="IPR008972">
    <property type="entry name" value="Cupredoxin"/>
</dbReference>
<evidence type="ECO:0000256" key="9">
    <source>
        <dbReference type="ARBA" id="ARBA00023185"/>
    </source>
</evidence>
<dbReference type="InterPro" id="IPR001117">
    <property type="entry name" value="Cu-oxidase_2nd"/>
</dbReference>
<dbReference type="EC" id="1.10.3.2" evidence="4"/>
<evidence type="ECO:0000259" key="11">
    <source>
        <dbReference type="Pfam" id="PF07731"/>
    </source>
</evidence>
<comment type="cofactor">
    <cofactor evidence="2">
        <name>Cu cation</name>
        <dbReference type="ChEBI" id="CHEBI:23378"/>
    </cofactor>
</comment>
<dbReference type="Gene3D" id="2.60.40.420">
    <property type="entry name" value="Cupredoxins - blue copper proteins"/>
    <property type="match status" value="3"/>
</dbReference>
<gene>
    <name evidence="13" type="ORF">EI97DRAFT_497001</name>
</gene>
<dbReference type="Pfam" id="PF07732">
    <property type="entry name" value="Cu-oxidase_3"/>
    <property type="match status" value="1"/>
</dbReference>
<evidence type="ECO:0000256" key="8">
    <source>
        <dbReference type="ARBA" id="ARBA00023180"/>
    </source>
</evidence>
<evidence type="ECO:0000259" key="12">
    <source>
        <dbReference type="Pfam" id="PF07732"/>
    </source>
</evidence>
<dbReference type="OrthoDB" id="2121828at2759"/>
<keyword evidence="7" id="KW-0186">Copper</keyword>
<dbReference type="InterPro" id="IPR011706">
    <property type="entry name" value="Cu-oxidase_C"/>
</dbReference>
<dbReference type="InterPro" id="IPR045087">
    <property type="entry name" value="Cu-oxidase_fam"/>
</dbReference>
<keyword evidence="6" id="KW-0560">Oxidoreductase</keyword>
<feature type="domain" description="Plastocyanin-like" evidence="11">
    <location>
        <begin position="405"/>
        <end position="522"/>
    </location>
</feature>
<dbReference type="Proteomes" id="UP000800097">
    <property type="component" value="Unassembled WGS sequence"/>
</dbReference>
<protein>
    <recommendedName>
        <fullName evidence="4">laccase</fullName>
        <ecNumber evidence="4">1.10.3.2</ecNumber>
    </recommendedName>
</protein>
<organism evidence="13 14">
    <name type="scientific">Westerdykella ornata</name>
    <dbReference type="NCBI Taxonomy" id="318751"/>
    <lineage>
        <taxon>Eukaryota</taxon>
        <taxon>Fungi</taxon>
        <taxon>Dikarya</taxon>
        <taxon>Ascomycota</taxon>
        <taxon>Pezizomycotina</taxon>
        <taxon>Dothideomycetes</taxon>
        <taxon>Pleosporomycetidae</taxon>
        <taxon>Pleosporales</taxon>
        <taxon>Sporormiaceae</taxon>
        <taxon>Westerdykella</taxon>
    </lineage>
</organism>
<keyword evidence="9" id="KW-0439">Lignin degradation</keyword>
<evidence type="ECO:0000256" key="4">
    <source>
        <dbReference type="ARBA" id="ARBA00012297"/>
    </source>
</evidence>
<keyword evidence="5" id="KW-0479">Metal-binding</keyword>
<name>A0A6A6J625_WESOR</name>
<feature type="domain" description="Plastocyanin-like" evidence="10">
    <location>
        <begin position="202"/>
        <end position="316"/>
    </location>
</feature>
<keyword evidence="14" id="KW-1185">Reference proteome</keyword>
<dbReference type="CDD" id="cd13854">
    <property type="entry name" value="CuRO_1_MaLCC_like"/>
    <property type="match status" value="1"/>
</dbReference>
<dbReference type="SUPFAM" id="SSF49503">
    <property type="entry name" value="Cupredoxins"/>
    <property type="match status" value="3"/>
</dbReference>
<dbReference type="CDD" id="cd13901">
    <property type="entry name" value="CuRO_3_MaLCC_like"/>
    <property type="match status" value="1"/>
</dbReference>
<feature type="domain" description="Plastocyanin-like" evidence="12">
    <location>
        <begin position="77"/>
        <end position="191"/>
    </location>
</feature>